<protein>
    <recommendedName>
        <fullName evidence="4">Glycosyltransferase RgtA/B/C/D-like domain-containing protein</fullName>
    </recommendedName>
</protein>
<evidence type="ECO:0000313" key="3">
    <source>
        <dbReference type="Proteomes" id="UP001139461"/>
    </source>
</evidence>
<feature type="transmembrane region" description="Helical" evidence="1">
    <location>
        <begin position="201"/>
        <end position="222"/>
    </location>
</feature>
<comment type="caution">
    <text evidence="2">The sequence shown here is derived from an EMBL/GenBank/DDBJ whole genome shotgun (WGS) entry which is preliminary data.</text>
</comment>
<feature type="transmembrane region" description="Helical" evidence="1">
    <location>
        <begin position="350"/>
        <end position="377"/>
    </location>
</feature>
<feature type="transmembrane region" description="Helical" evidence="1">
    <location>
        <begin position="418"/>
        <end position="436"/>
    </location>
</feature>
<keyword evidence="3" id="KW-1185">Reference proteome</keyword>
<accession>A0A9X1QWJ3</accession>
<evidence type="ECO:0000256" key="1">
    <source>
        <dbReference type="SAM" id="Phobius"/>
    </source>
</evidence>
<name>A0A9X1QWJ3_9FLAO</name>
<feature type="transmembrane region" description="Helical" evidence="1">
    <location>
        <begin position="15"/>
        <end position="33"/>
    </location>
</feature>
<keyword evidence="1" id="KW-0812">Transmembrane</keyword>
<feature type="transmembrane region" description="Helical" evidence="1">
    <location>
        <begin position="133"/>
        <end position="150"/>
    </location>
</feature>
<proteinExistence type="predicted"/>
<dbReference type="AlphaFoldDB" id="A0A9X1QWJ3"/>
<feature type="transmembrane region" description="Helical" evidence="1">
    <location>
        <begin position="389"/>
        <end position="412"/>
    </location>
</feature>
<keyword evidence="1" id="KW-1133">Transmembrane helix</keyword>
<evidence type="ECO:0000313" key="2">
    <source>
        <dbReference type="EMBL" id="MCG2419610.1"/>
    </source>
</evidence>
<organism evidence="2 3">
    <name type="scientific">Aequorivita vitellina</name>
    <dbReference type="NCBI Taxonomy" id="2874475"/>
    <lineage>
        <taxon>Bacteria</taxon>
        <taxon>Pseudomonadati</taxon>
        <taxon>Bacteroidota</taxon>
        <taxon>Flavobacteriia</taxon>
        <taxon>Flavobacteriales</taxon>
        <taxon>Flavobacteriaceae</taxon>
        <taxon>Aequorivita</taxon>
    </lineage>
</organism>
<feature type="transmembrane region" description="Helical" evidence="1">
    <location>
        <begin position="162"/>
        <end position="195"/>
    </location>
</feature>
<keyword evidence="1" id="KW-0472">Membrane</keyword>
<sequence>MILKKTWERAKKHPYTFLFVFGVLVRVLVYVLYNGHVSIFNDSGGYLTIAEMIKNWDFTNYNGTRTPGYPLFIFLANLSEPVTAIYQNILGILTSFMLFYIFYKKSKNLNFSLLIGLIPSIFMHLLFYERAILTEYLTLFSLVLCVWVLFKTGFFSQRLSFLQIMLVGLAATLALVVRPMFIILPPLIAFYYLVLNFRRGIFHNLISVVLLCLPAFIFYSFWSSFNEEHTGYKAITAFSGINVAQTTVFFVENADDKYATIRDLHVRKRDSLITIGKDPAMAIWHVFADLERKDSITVAEFSQLLKPMNEDLLKNNKLAYLKRVSLSWIDFWNTGIMWNYESFQIKEVKWVLAGFWLFIMTPIVIFLKILFLIICAFHFYKRIRNRKWLFTFEFFCVLLILGASVGQALVTFGGNSRFSMPFFPLILIVVVQFYLNNKKYVPASFRIKKRRHLSNR</sequence>
<feature type="transmembrane region" description="Helical" evidence="1">
    <location>
        <begin position="84"/>
        <end position="102"/>
    </location>
</feature>
<reference evidence="2" key="1">
    <citation type="submission" date="2021-09" db="EMBL/GenBank/DDBJ databases">
        <title>Genome of Aequorivita sp. strain F47161.</title>
        <authorList>
            <person name="Wang Y."/>
        </authorList>
    </citation>
    <scope>NUCLEOTIDE SEQUENCE</scope>
    <source>
        <strain evidence="2">F47161</strain>
    </source>
</reference>
<dbReference type="EMBL" id="JAIRBA010000022">
    <property type="protein sequence ID" value="MCG2419610.1"/>
    <property type="molecule type" value="Genomic_DNA"/>
</dbReference>
<dbReference type="Proteomes" id="UP001139461">
    <property type="component" value="Unassembled WGS sequence"/>
</dbReference>
<gene>
    <name evidence="2" type="ORF">K8089_11300</name>
</gene>
<evidence type="ECO:0008006" key="4">
    <source>
        <dbReference type="Google" id="ProtNLM"/>
    </source>
</evidence>
<feature type="transmembrane region" description="Helical" evidence="1">
    <location>
        <begin position="109"/>
        <end position="127"/>
    </location>
</feature>
<dbReference type="RefSeq" id="WP_237603398.1">
    <property type="nucleotide sequence ID" value="NZ_JAIRBA010000022.1"/>
</dbReference>